<dbReference type="Proteomes" id="UP000568888">
    <property type="component" value="Unassembled WGS sequence"/>
</dbReference>
<accession>A0A6V8MUZ2</accession>
<sequence length="134" mass="13897">MEMAWPAAPAVAPRSAAIGVSRLTGMNSEAISIATHNAIEPTALHVCRAETARCTAAGVAAASTINPSDAEKAASILLSARTAVDSTQFAKVTSSSKIALMIQVLLCVAIALSGDFILDQAMKMEIDRSWKIIA</sequence>
<keyword evidence="1" id="KW-0472">Membrane</keyword>
<keyword evidence="1" id="KW-0812">Transmembrane</keyword>
<feature type="transmembrane region" description="Helical" evidence="1">
    <location>
        <begin position="98"/>
        <end position="118"/>
    </location>
</feature>
<name>A0A6V8MUZ2_9BACT</name>
<evidence type="ECO:0000313" key="3">
    <source>
        <dbReference type="Proteomes" id="UP000568888"/>
    </source>
</evidence>
<gene>
    <name evidence="2" type="ORF">GMPD_19270</name>
</gene>
<keyword evidence="1" id="KW-1133">Transmembrane helix</keyword>
<proteinExistence type="predicted"/>
<dbReference type="EMBL" id="BLXY01000002">
    <property type="protein sequence ID" value="GFO64008.1"/>
    <property type="molecule type" value="Genomic_DNA"/>
</dbReference>
<evidence type="ECO:0000313" key="2">
    <source>
        <dbReference type="EMBL" id="GFO64008.1"/>
    </source>
</evidence>
<reference evidence="3" key="1">
    <citation type="submission" date="2020-06" db="EMBL/GenBank/DDBJ databases">
        <title>Draft genomic sequecing of Geomonas sp. Red736.</title>
        <authorList>
            <person name="Itoh H."/>
            <person name="Xu Z.X."/>
            <person name="Ushijima N."/>
            <person name="Masuda Y."/>
            <person name="Shiratori Y."/>
            <person name="Senoo K."/>
        </authorList>
    </citation>
    <scope>NUCLEOTIDE SEQUENCE [LARGE SCALE GENOMIC DNA]</scope>
    <source>
        <strain evidence="3">Red736</strain>
    </source>
</reference>
<comment type="caution">
    <text evidence="2">The sequence shown here is derived from an EMBL/GenBank/DDBJ whole genome shotgun (WGS) entry which is preliminary data.</text>
</comment>
<protein>
    <submittedName>
        <fullName evidence="2">Uncharacterized protein</fullName>
    </submittedName>
</protein>
<dbReference type="AlphaFoldDB" id="A0A6V8MUZ2"/>
<organism evidence="2 3">
    <name type="scientific">Geomonas paludis</name>
    <dbReference type="NCBI Taxonomy" id="2740185"/>
    <lineage>
        <taxon>Bacteria</taxon>
        <taxon>Pseudomonadati</taxon>
        <taxon>Thermodesulfobacteriota</taxon>
        <taxon>Desulfuromonadia</taxon>
        <taxon>Geobacterales</taxon>
        <taxon>Geobacteraceae</taxon>
        <taxon>Geomonas</taxon>
    </lineage>
</organism>
<evidence type="ECO:0000256" key="1">
    <source>
        <dbReference type="SAM" id="Phobius"/>
    </source>
</evidence>